<reference evidence="14" key="1">
    <citation type="journal article" date="2005" name="Environ. Microbiol.">
        <title>Genetic and functional properties of uncultivated thermophilic crenarchaeotes from a subsurface gold mine as revealed by analysis of genome fragments.</title>
        <authorList>
            <person name="Nunoura T."/>
            <person name="Hirayama H."/>
            <person name="Takami H."/>
            <person name="Oida H."/>
            <person name="Nishi S."/>
            <person name="Shimamura S."/>
            <person name="Suzuki Y."/>
            <person name="Inagaki F."/>
            <person name="Takai K."/>
            <person name="Nealson K.H."/>
            <person name="Horikoshi K."/>
        </authorList>
    </citation>
    <scope>NUCLEOTIDE SEQUENCE</scope>
</reference>
<evidence type="ECO:0000256" key="12">
    <source>
        <dbReference type="RuleBase" id="RU003750"/>
    </source>
</evidence>
<evidence type="ECO:0000256" key="1">
    <source>
        <dbReference type="ARBA" id="ARBA00004141"/>
    </source>
</evidence>
<evidence type="ECO:0000256" key="8">
    <source>
        <dbReference type="ARBA" id="ARBA00023136"/>
    </source>
</evidence>
<keyword evidence="6 13" id="KW-1133">Transmembrane helix</keyword>
<organism evidence="14">
    <name type="scientific">uncultured delta proteobacterium</name>
    <dbReference type="NCBI Taxonomy" id="34034"/>
    <lineage>
        <taxon>Bacteria</taxon>
        <taxon>Deltaproteobacteria</taxon>
        <taxon>environmental samples</taxon>
    </lineage>
</organism>
<evidence type="ECO:0000256" key="2">
    <source>
        <dbReference type="ARBA" id="ARBA00010441"/>
    </source>
</evidence>
<evidence type="ECO:0000256" key="10">
    <source>
        <dbReference type="ARBA" id="ARBA00023264"/>
    </source>
</evidence>
<feature type="transmembrane region" description="Helical" evidence="13">
    <location>
        <begin position="86"/>
        <end position="111"/>
    </location>
</feature>
<dbReference type="PANTHER" id="PTHR14269:SF62">
    <property type="entry name" value="CDP-DIACYLGLYCEROL--GLYCEROL-3-PHOSPHATE 3-PHOSPHATIDYLTRANSFERASE 1, CHLOROPLASTIC"/>
    <property type="match status" value="1"/>
</dbReference>
<keyword evidence="5 13" id="KW-0812">Transmembrane</keyword>
<protein>
    <recommendedName>
        <fullName evidence="11">CDP-diacylglycerol--glycerol-3-phosphate 3-phosphatidyltransferase</fullName>
        <ecNumber evidence="11">2.7.8.5</ecNumber>
    </recommendedName>
</protein>
<evidence type="ECO:0000256" key="3">
    <source>
        <dbReference type="ARBA" id="ARBA00022516"/>
    </source>
</evidence>
<sequence length="204" mass="22244">MPEQSRVKKAFWADAVNIPNALTMARILLIPLVLYLVSEGTPRGALWAAHLWGALAITDFLDGYLARKLGIESVVGKFLDPLADKLLVMALLVYMVPMGRLPAWIVVVLLAREISITGLRSIASSEGIVLAARSGGKWKTAVQMVGILCLILHFPHRVMPFYPGLVDLNVVGQWLMLISVVLSLASAVEYGLLFAAGIEARERN</sequence>
<name>H5SJE4_9DELT</name>
<dbReference type="PROSITE" id="PS00379">
    <property type="entry name" value="CDP_ALCOHOL_P_TRANSF"/>
    <property type="match status" value="1"/>
</dbReference>
<keyword evidence="7" id="KW-0443">Lipid metabolism</keyword>
<proteinExistence type="inferred from homology"/>
<dbReference type="PIRSF" id="PIRSF000847">
    <property type="entry name" value="Phos_ph_gly_syn"/>
    <property type="match status" value="1"/>
</dbReference>
<dbReference type="InterPro" id="IPR050324">
    <property type="entry name" value="CDP-alcohol_PTase-I"/>
</dbReference>
<feature type="transmembrane region" description="Helical" evidence="13">
    <location>
        <begin position="20"/>
        <end position="37"/>
    </location>
</feature>
<evidence type="ECO:0000256" key="7">
    <source>
        <dbReference type="ARBA" id="ARBA00023098"/>
    </source>
</evidence>
<dbReference type="Pfam" id="PF01066">
    <property type="entry name" value="CDP-OH_P_transf"/>
    <property type="match status" value="1"/>
</dbReference>
<dbReference type="GO" id="GO:0046474">
    <property type="term" value="P:glycerophospholipid biosynthetic process"/>
    <property type="evidence" value="ECO:0007669"/>
    <property type="project" value="TreeGrafter"/>
</dbReference>
<comment type="subcellular location">
    <subcellularLocation>
        <location evidence="1">Membrane</location>
        <topology evidence="1">Multi-pass membrane protein</topology>
    </subcellularLocation>
</comment>
<gene>
    <name evidence="14" type="ORF">HGMM_F36A01C15</name>
</gene>
<dbReference type="GO" id="GO:0016020">
    <property type="term" value="C:membrane"/>
    <property type="evidence" value="ECO:0007669"/>
    <property type="project" value="UniProtKB-SubCell"/>
</dbReference>
<keyword evidence="8 13" id="KW-0472">Membrane</keyword>
<accession>H5SJE4</accession>
<dbReference type="EC" id="2.7.8.5" evidence="11"/>
<dbReference type="GO" id="GO:0008444">
    <property type="term" value="F:CDP-diacylglycerol-glycerol-3-phosphate 3-phosphatidyltransferase activity"/>
    <property type="evidence" value="ECO:0007669"/>
    <property type="project" value="UniProtKB-UniRule"/>
</dbReference>
<keyword evidence="4 12" id="KW-0808">Transferase</keyword>
<evidence type="ECO:0000256" key="9">
    <source>
        <dbReference type="ARBA" id="ARBA00023209"/>
    </source>
</evidence>
<feature type="transmembrane region" description="Helical" evidence="13">
    <location>
        <begin position="44"/>
        <end position="66"/>
    </location>
</feature>
<reference evidence="14" key="2">
    <citation type="journal article" date="2012" name="PLoS ONE">
        <title>A Deeply Branching Thermophilic Bacterium with an Ancient Acetyl-CoA Pathway Dominates a Subsurface Ecosystem.</title>
        <authorList>
            <person name="Takami H."/>
            <person name="Noguchi H."/>
            <person name="Takaki Y."/>
            <person name="Uchiyama I."/>
            <person name="Toyoda A."/>
            <person name="Nishi S."/>
            <person name="Chee G.-J."/>
            <person name="Arai W."/>
            <person name="Nunoura T."/>
            <person name="Itoh T."/>
            <person name="Hattori M."/>
            <person name="Takai K."/>
        </authorList>
    </citation>
    <scope>NUCLEOTIDE SEQUENCE</scope>
</reference>
<dbReference type="InterPro" id="IPR004570">
    <property type="entry name" value="Phosphatidylglycerol_P_synth"/>
</dbReference>
<dbReference type="EMBL" id="AP011742">
    <property type="protein sequence ID" value="BAL56280.1"/>
    <property type="molecule type" value="Genomic_DNA"/>
</dbReference>
<evidence type="ECO:0000313" key="14">
    <source>
        <dbReference type="EMBL" id="BAL56280.1"/>
    </source>
</evidence>
<feature type="transmembrane region" description="Helical" evidence="13">
    <location>
        <begin position="138"/>
        <end position="154"/>
    </location>
</feature>
<dbReference type="InterPro" id="IPR043130">
    <property type="entry name" value="CDP-OH_PTrfase_TM_dom"/>
</dbReference>
<evidence type="ECO:0000256" key="13">
    <source>
        <dbReference type="SAM" id="Phobius"/>
    </source>
</evidence>
<dbReference type="InterPro" id="IPR048254">
    <property type="entry name" value="CDP_ALCOHOL_P_TRANSF_CS"/>
</dbReference>
<evidence type="ECO:0000256" key="4">
    <source>
        <dbReference type="ARBA" id="ARBA00022679"/>
    </source>
</evidence>
<evidence type="ECO:0000256" key="5">
    <source>
        <dbReference type="ARBA" id="ARBA00022692"/>
    </source>
</evidence>
<dbReference type="Gene3D" id="1.20.120.1760">
    <property type="match status" value="1"/>
</dbReference>
<comment type="similarity">
    <text evidence="2 12">Belongs to the CDP-alcohol phosphatidyltransferase class-I family.</text>
</comment>
<keyword evidence="10" id="KW-1208">Phospholipid metabolism</keyword>
<dbReference type="PANTHER" id="PTHR14269">
    <property type="entry name" value="CDP-DIACYLGLYCEROL--GLYCEROL-3-PHOSPHATE 3-PHOSPHATIDYLTRANSFERASE-RELATED"/>
    <property type="match status" value="1"/>
</dbReference>
<feature type="transmembrane region" description="Helical" evidence="13">
    <location>
        <begin position="174"/>
        <end position="198"/>
    </location>
</feature>
<dbReference type="AlphaFoldDB" id="H5SJE4"/>
<keyword evidence="9" id="KW-0594">Phospholipid biosynthesis</keyword>
<keyword evidence="3" id="KW-0444">Lipid biosynthesis</keyword>
<dbReference type="NCBIfam" id="TIGR00560">
    <property type="entry name" value="pgsA"/>
    <property type="match status" value="1"/>
</dbReference>
<evidence type="ECO:0000256" key="6">
    <source>
        <dbReference type="ARBA" id="ARBA00022989"/>
    </source>
</evidence>
<dbReference type="InterPro" id="IPR000462">
    <property type="entry name" value="CDP-OH_P_trans"/>
</dbReference>
<evidence type="ECO:0000256" key="11">
    <source>
        <dbReference type="NCBIfam" id="TIGR00560"/>
    </source>
</evidence>